<reference evidence="1 2" key="1">
    <citation type="submission" date="2019-05" db="EMBL/GenBank/DDBJ databases">
        <authorList>
            <person name="Qu J.-H."/>
        </authorList>
    </citation>
    <scope>NUCLEOTIDE SEQUENCE [LARGE SCALE GENOMIC DNA]</scope>
    <source>
        <strain evidence="1 2">NS28</strain>
    </source>
</reference>
<accession>A0A5M8QUU4</accession>
<keyword evidence="2" id="KW-1185">Reference proteome</keyword>
<evidence type="ECO:0000313" key="1">
    <source>
        <dbReference type="EMBL" id="KAA6438830.1"/>
    </source>
</evidence>
<dbReference type="AlphaFoldDB" id="A0A5M8QUU4"/>
<dbReference type="RefSeq" id="WP_139012942.1">
    <property type="nucleotide sequence ID" value="NZ_VBSN01000044.1"/>
</dbReference>
<evidence type="ECO:0000313" key="2">
    <source>
        <dbReference type="Proteomes" id="UP000323994"/>
    </source>
</evidence>
<comment type="caution">
    <text evidence="1">The sequence shown here is derived from an EMBL/GenBank/DDBJ whole genome shotgun (WGS) entry which is preliminary data.</text>
</comment>
<dbReference type="OrthoDB" id="9997061at2"/>
<gene>
    <name evidence="1" type="ORF">FEM33_15535</name>
</gene>
<organism evidence="1 2">
    <name type="scientific">Dyadobacter flavalbus</name>
    <dbReference type="NCBI Taxonomy" id="2579942"/>
    <lineage>
        <taxon>Bacteria</taxon>
        <taxon>Pseudomonadati</taxon>
        <taxon>Bacteroidota</taxon>
        <taxon>Cytophagia</taxon>
        <taxon>Cytophagales</taxon>
        <taxon>Spirosomataceae</taxon>
        <taxon>Dyadobacter</taxon>
    </lineage>
</organism>
<dbReference type="EMBL" id="VBSN01000044">
    <property type="protein sequence ID" value="KAA6438830.1"/>
    <property type="molecule type" value="Genomic_DNA"/>
</dbReference>
<dbReference type="Proteomes" id="UP000323994">
    <property type="component" value="Unassembled WGS sequence"/>
</dbReference>
<proteinExistence type="predicted"/>
<name>A0A5M8QUU4_9BACT</name>
<sequence length="60" mass="7428">MKLKNKYRVVEDEFNGFEAQVKYWFYPFQWFEINGNNSSRSLERAKKIIEAHKQKVHYKE</sequence>
<protein>
    <submittedName>
        <fullName evidence="1">Uncharacterized protein</fullName>
    </submittedName>
</protein>